<dbReference type="Pfam" id="PF00664">
    <property type="entry name" value="ABC_membrane"/>
    <property type="match status" value="1"/>
</dbReference>
<dbReference type="GO" id="GO:0034040">
    <property type="term" value="F:ATPase-coupled lipid transmembrane transporter activity"/>
    <property type="evidence" value="ECO:0007669"/>
    <property type="project" value="TreeGrafter"/>
</dbReference>
<dbReference type="PANTHER" id="PTHR24221:SF654">
    <property type="entry name" value="ATP-BINDING CASSETTE SUB-FAMILY B MEMBER 6"/>
    <property type="match status" value="1"/>
</dbReference>
<dbReference type="Proteomes" id="UP000584374">
    <property type="component" value="Unassembled WGS sequence"/>
</dbReference>
<dbReference type="InterPro" id="IPR011527">
    <property type="entry name" value="ABC1_TM_dom"/>
</dbReference>
<feature type="transmembrane region" description="Helical" evidence="7">
    <location>
        <begin position="154"/>
        <end position="173"/>
    </location>
</feature>
<dbReference type="SUPFAM" id="SSF52540">
    <property type="entry name" value="P-loop containing nucleoside triphosphate hydrolases"/>
    <property type="match status" value="1"/>
</dbReference>
<dbReference type="PROSITE" id="PS50893">
    <property type="entry name" value="ABC_TRANSPORTER_2"/>
    <property type="match status" value="1"/>
</dbReference>
<dbReference type="GO" id="GO:0016887">
    <property type="term" value="F:ATP hydrolysis activity"/>
    <property type="evidence" value="ECO:0007669"/>
    <property type="project" value="InterPro"/>
</dbReference>
<dbReference type="GO" id="GO:0140359">
    <property type="term" value="F:ABC-type transporter activity"/>
    <property type="evidence" value="ECO:0007669"/>
    <property type="project" value="InterPro"/>
</dbReference>
<organism evidence="10 11">
    <name type="scientific">Saccharopolyspora phatthalungensis</name>
    <dbReference type="NCBI Taxonomy" id="664693"/>
    <lineage>
        <taxon>Bacteria</taxon>
        <taxon>Bacillati</taxon>
        <taxon>Actinomycetota</taxon>
        <taxon>Actinomycetes</taxon>
        <taxon>Pseudonocardiales</taxon>
        <taxon>Pseudonocardiaceae</taxon>
        <taxon>Saccharopolyspora</taxon>
    </lineage>
</organism>
<name>A0A840QCV3_9PSEU</name>
<sequence>MAGAGDRVLRSVVKRDRGTAALLAITALLATAVGLLLPTALADAVDVAITGAGGLGRVLWLVVLGSIQIVAEVAGVALTARLTASATARLRARLVRALIRSGNRSALADGDAVSRIAGDCTGAGQITANLIQLSTSLVLPAGAVIALVLLDWRIAAVFLCAVPLAVLLARSHLRRTATDVAAYQGFSGDLGARLFDAVAGLRTIAAAGVADQEAARVLRPLPELSAAGVGVWRTQARMMWRAGLLLPFVQVAVLGTAGVAVLTGDISVGDVLAALGYATLGLGLARQVPLFTVLARARSCATRIAAVLDADPEPVPDRLPPPGPGRVELRGVGVDGALFDVDLVVSGGDQVAVVGRSGSGKSVLAEVLGGLRRPDRGEVLLDGLVTHAVARSAIGYGFERPTLLGDSVGAAVAYGSGADDDAVRAACRTADVHDLINRLPEGYRTPLARAPLSGGEAQRIGLARALVRRPRLLVLDDATASLDTVTEARVEAAISTGLPGLTRVVVTHRAGTARRADAVVWLEDGRIRGVAPHDVLWNDPAYRAVFTEEDKL</sequence>
<gene>
    <name evidence="10" type="ORF">BJ970_005235</name>
</gene>
<dbReference type="InterPro" id="IPR017871">
    <property type="entry name" value="ABC_transporter-like_CS"/>
</dbReference>
<dbReference type="Pfam" id="PF00005">
    <property type="entry name" value="ABC_tran"/>
    <property type="match status" value="1"/>
</dbReference>
<dbReference type="CDD" id="cd07346">
    <property type="entry name" value="ABC_6TM_exporters"/>
    <property type="match status" value="1"/>
</dbReference>
<feature type="domain" description="ABC transporter" evidence="8">
    <location>
        <begin position="319"/>
        <end position="549"/>
    </location>
</feature>
<evidence type="ECO:0000313" key="10">
    <source>
        <dbReference type="EMBL" id="MBB5157701.1"/>
    </source>
</evidence>
<dbReference type="Gene3D" id="3.40.50.300">
    <property type="entry name" value="P-loop containing nucleotide triphosphate hydrolases"/>
    <property type="match status" value="1"/>
</dbReference>
<evidence type="ECO:0000259" key="9">
    <source>
        <dbReference type="PROSITE" id="PS50929"/>
    </source>
</evidence>
<keyword evidence="5 7" id="KW-1133">Transmembrane helix</keyword>
<keyword evidence="4 10" id="KW-0067">ATP-binding</keyword>
<dbReference type="GO" id="GO:0005886">
    <property type="term" value="C:plasma membrane"/>
    <property type="evidence" value="ECO:0007669"/>
    <property type="project" value="UniProtKB-SubCell"/>
</dbReference>
<evidence type="ECO:0000259" key="8">
    <source>
        <dbReference type="PROSITE" id="PS50893"/>
    </source>
</evidence>
<dbReference type="PROSITE" id="PS00211">
    <property type="entry name" value="ABC_TRANSPORTER_1"/>
    <property type="match status" value="1"/>
</dbReference>
<comment type="caution">
    <text evidence="10">The sequence shown here is derived from an EMBL/GenBank/DDBJ whole genome shotgun (WGS) entry which is preliminary data.</text>
</comment>
<keyword evidence="3" id="KW-0547">Nucleotide-binding</keyword>
<dbReference type="PANTHER" id="PTHR24221">
    <property type="entry name" value="ATP-BINDING CASSETTE SUB-FAMILY B"/>
    <property type="match status" value="1"/>
</dbReference>
<dbReference type="Gene3D" id="1.20.1560.10">
    <property type="entry name" value="ABC transporter type 1, transmembrane domain"/>
    <property type="match status" value="1"/>
</dbReference>
<accession>A0A840QCV3</accession>
<dbReference type="SUPFAM" id="SSF90123">
    <property type="entry name" value="ABC transporter transmembrane region"/>
    <property type="match status" value="1"/>
</dbReference>
<dbReference type="InterPro" id="IPR003439">
    <property type="entry name" value="ABC_transporter-like_ATP-bd"/>
</dbReference>
<evidence type="ECO:0000313" key="11">
    <source>
        <dbReference type="Proteomes" id="UP000584374"/>
    </source>
</evidence>
<evidence type="ECO:0000256" key="4">
    <source>
        <dbReference type="ARBA" id="ARBA00022840"/>
    </source>
</evidence>
<dbReference type="EMBL" id="JACHIW010000001">
    <property type="protein sequence ID" value="MBB5157701.1"/>
    <property type="molecule type" value="Genomic_DNA"/>
</dbReference>
<dbReference type="GO" id="GO:0005524">
    <property type="term" value="F:ATP binding"/>
    <property type="evidence" value="ECO:0007669"/>
    <property type="project" value="UniProtKB-KW"/>
</dbReference>
<proteinExistence type="predicted"/>
<dbReference type="RefSeq" id="WP_184728573.1">
    <property type="nucleotide sequence ID" value="NZ_JACHIW010000001.1"/>
</dbReference>
<feature type="transmembrane region" description="Helical" evidence="7">
    <location>
        <begin position="130"/>
        <end position="148"/>
    </location>
</feature>
<evidence type="ECO:0000256" key="5">
    <source>
        <dbReference type="ARBA" id="ARBA00022989"/>
    </source>
</evidence>
<dbReference type="InterPro" id="IPR027417">
    <property type="entry name" value="P-loop_NTPase"/>
</dbReference>
<evidence type="ECO:0000256" key="2">
    <source>
        <dbReference type="ARBA" id="ARBA00022692"/>
    </source>
</evidence>
<keyword evidence="2 7" id="KW-0812">Transmembrane</keyword>
<evidence type="ECO:0000256" key="7">
    <source>
        <dbReference type="SAM" id="Phobius"/>
    </source>
</evidence>
<keyword evidence="11" id="KW-1185">Reference proteome</keyword>
<dbReference type="PROSITE" id="PS50929">
    <property type="entry name" value="ABC_TM1F"/>
    <property type="match status" value="1"/>
</dbReference>
<keyword evidence="6 7" id="KW-0472">Membrane</keyword>
<reference evidence="10 11" key="1">
    <citation type="submission" date="2020-08" db="EMBL/GenBank/DDBJ databases">
        <title>Sequencing the genomes of 1000 actinobacteria strains.</title>
        <authorList>
            <person name="Klenk H.-P."/>
        </authorList>
    </citation>
    <scope>NUCLEOTIDE SEQUENCE [LARGE SCALE GENOMIC DNA]</scope>
    <source>
        <strain evidence="10 11">DSM 45584</strain>
    </source>
</reference>
<feature type="transmembrane region" description="Helical" evidence="7">
    <location>
        <begin position="58"/>
        <end position="84"/>
    </location>
</feature>
<feature type="transmembrane region" description="Helical" evidence="7">
    <location>
        <begin position="242"/>
        <end position="262"/>
    </location>
</feature>
<evidence type="ECO:0000256" key="6">
    <source>
        <dbReference type="ARBA" id="ARBA00023136"/>
    </source>
</evidence>
<evidence type="ECO:0000256" key="1">
    <source>
        <dbReference type="ARBA" id="ARBA00004651"/>
    </source>
</evidence>
<comment type="subcellular location">
    <subcellularLocation>
        <location evidence="1">Cell membrane</location>
        <topology evidence="1">Multi-pass membrane protein</topology>
    </subcellularLocation>
</comment>
<evidence type="ECO:0000256" key="3">
    <source>
        <dbReference type="ARBA" id="ARBA00022741"/>
    </source>
</evidence>
<feature type="transmembrane region" description="Helical" evidence="7">
    <location>
        <begin position="274"/>
        <end position="295"/>
    </location>
</feature>
<dbReference type="AlphaFoldDB" id="A0A840QCV3"/>
<dbReference type="InterPro" id="IPR036640">
    <property type="entry name" value="ABC1_TM_sf"/>
</dbReference>
<protein>
    <submittedName>
        <fullName evidence="10">ATP-binding cassette subfamily B protein</fullName>
    </submittedName>
</protein>
<feature type="domain" description="ABC transmembrane type-1" evidence="9">
    <location>
        <begin position="21"/>
        <end position="297"/>
    </location>
</feature>
<dbReference type="InterPro" id="IPR039421">
    <property type="entry name" value="Type_1_exporter"/>
</dbReference>
<dbReference type="SMART" id="SM00382">
    <property type="entry name" value="AAA"/>
    <property type="match status" value="1"/>
</dbReference>
<dbReference type="InterPro" id="IPR003593">
    <property type="entry name" value="AAA+_ATPase"/>
</dbReference>